<gene>
    <name evidence="2" type="ORF">DEA37_0003174</name>
</gene>
<dbReference type="GO" id="GO:0015074">
    <property type="term" value="P:DNA integration"/>
    <property type="evidence" value="ECO:0007669"/>
    <property type="project" value="InterPro"/>
</dbReference>
<organism evidence="2 3">
    <name type="scientific">Paragonimus westermani</name>
    <dbReference type="NCBI Taxonomy" id="34504"/>
    <lineage>
        <taxon>Eukaryota</taxon>
        <taxon>Metazoa</taxon>
        <taxon>Spiralia</taxon>
        <taxon>Lophotrochozoa</taxon>
        <taxon>Platyhelminthes</taxon>
        <taxon>Trematoda</taxon>
        <taxon>Digenea</taxon>
        <taxon>Plagiorchiida</taxon>
        <taxon>Troglotremata</taxon>
        <taxon>Troglotrematidae</taxon>
        <taxon>Paragonimus</taxon>
    </lineage>
</organism>
<dbReference type="Pfam" id="PF00665">
    <property type="entry name" value="rve"/>
    <property type="match status" value="1"/>
</dbReference>
<keyword evidence="3" id="KW-1185">Reference proteome</keyword>
<dbReference type="InterPro" id="IPR012337">
    <property type="entry name" value="RNaseH-like_sf"/>
</dbReference>
<evidence type="ECO:0000313" key="2">
    <source>
        <dbReference type="EMBL" id="KAA3674732.1"/>
    </source>
</evidence>
<dbReference type="AlphaFoldDB" id="A0A5J4NGW4"/>
<name>A0A5J4NGW4_9TREM</name>
<dbReference type="PANTHER" id="PTHR37984">
    <property type="entry name" value="PROTEIN CBG26694"/>
    <property type="match status" value="1"/>
</dbReference>
<evidence type="ECO:0000259" key="1">
    <source>
        <dbReference type="PROSITE" id="PS50994"/>
    </source>
</evidence>
<dbReference type="SUPFAM" id="SSF53098">
    <property type="entry name" value="Ribonuclease H-like"/>
    <property type="match status" value="1"/>
</dbReference>
<dbReference type="InterPro" id="IPR001584">
    <property type="entry name" value="Integrase_cat-core"/>
</dbReference>
<protein>
    <recommendedName>
        <fullName evidence="1">Integrase catalytic domain-containing protein</fullName>
    </recommendedName>
</protein>
<sequence length="320" mass="35984">MDSEIERFCQRCEGCQLAAKVPPKCPLQPWPDAEKPWQRLHLDFAGAVNELNKLFNYFGLPETIVSDNGSQFTSSTFRTFCEHHGIQQKFSSPYHPQSNGQAERFVDTIKRALLEAEGEETPVDIIQHFLTAYRATPNRNTPGGISPAECMFGRKIRTRLNNIRPSPVTSASEVRRAGYAQCIRRFNIGDSVLARDFRSQDKWTPVVISKRNGKRTYARKCKVFNWHSSDEDVKNAYQKALAEKLPSGPVLLKKQQPASKYDPVVEEGELPDCNPQCAHVRLPNGKEEMVSMKDPALRGEPGDLGTSECLADANDLTLMT</sequence>
<comment type="caution">
    <text evidence="2">The sequence shown here is derived from an EMBL/GenBank/DDBJ whole genome shotgun (WGS) entry which is preliminary data.</text>
</comment>
<evidence type="ECO:0000313" key="3">
    <source>
        <dbReference type="Proteomes" id="UP000324629"/>
    </source>
</evidence>
<dbReference type="PROSITE" id="PS50994">
    <property type="entry name" value="INTEGRASE"/>
    <property type="match status" value="1"/>
</dbReference>
<proteinExistence type="predicted"/>
<dbReference type="InterPro" id="IPR036397">
    <property type="entry name" value="RNaseH_sf"/>
</dbReference>
<dbReference type="GO" id="GO:0003676">
    <property type="term" value="F:nucleic acid binding"/>
    <property type="evidence" value="ECO:0007669"/>
    <property type="project" value="InterPro"/>
</dbReference>
<feature type="domain" description="Integrase catalytic" evidence="1">
    <location>
        <begin position="47"/>
        <end position="155"/>
    </location>
</feature>
<dbReference type="PANTHER" id="PTHR37984:SF5">
    <property type="entry name" value="PROTEIN NYNRIN-LIKE"/>
    <property type="match status" value="1"/>
</dbReference>
<dbReference type="InterPro" id="IPR050951">
    <property type="entry name" value="Retrovirus_Pol_polyprotein"/>
</dbReference>
<accession>A0A5J4NGW4</accession>
<reference evidence="2 3" key="1">
    <citation type="journal article" date="2019" name="Gigascience">
        <title>Whole-genome sequence of the oriental lung fluke Paragonimus westermani.</title>
        <authorList>
            <person name="Oey H."/>
            <person name="Zakrzewski M."/>
            <person name="Narain K."/>
            <person name="Devi K.R."/>
            <person name="Agatsuma T."/>
            <person name="Nawaratna S."/>
            <person name="Gobert G.N."/>
            <person name="Jones M.K."/>
            <person name="Ragan M.A."/>
            <person name="McManus D.P."/>
            <person name="Krause L."/>
        </authorList>
    </citation>
    <scope>NUCLEOTIDE SEQUENCE [LARGE SCALE GENOMIC DNA]</scope>
    <source>
        <strain evidence="2 3">IND2009</strain>
    </source>
</reference>
<dbReference type="Proteomes" id="UP000324629">
    <property type="component" value="Unassembled WGS sequence"/>
</dbReference>
<dbReference type="Gene3D" id="3.30.420.10">
    <property type="entry name" value="Ribonuclease H-like superfamily/Ribonuclease H"/>
    <property type="match status" value="1"/>
</dbReference>
<dbReference type="EMBL" id="QNGE01002954">
    <property type="protein sequence ID" value="KAA3674732.1"/>
    <property type="molecule type" value="Genomic_DNA"/>
</dbReference>